<dbReference type="Pfam" id="PF23414">
    <property type="entry name" value="Beta-prop_EML_2"/>
    <property type="match status" value="1"/>
</dbReference>
<feature type="repeat" description="WD" evidence="3">
    <location>
        <begin position="1191"/>
        <end position="1232"/>
    </location>
</feature>
<feature type="repeat" description="WD" evidence="3">
    <location>
        <begin position="1107"/>
        <end position="1148"/>
    </location>
</feature>
<dbReference type="InterPro" id="IPR056884">
    <property type="entry name" value="NPHP3-like_N"/>
</dbReference>
<dbReference type="CDD" id="cd00200">
    <property type="entry name" value="WD40"/>
    <property type="match status" value="3"/>
</dbReference>
<protein>
    <submittedName>
        <fullName evidence="7">WD40 repeat-like protein</fullName>
    </submittedName>
</protein>
<feature type="repeat" description="WD" evidence="3">
    <location>
        <begin position="1023"/>
        <end position="1064"/>
    </location>
</feature>
<dbReference type="InterPro" id="IPR020472">
    <property type="entry name" value="WD40_PAC1"/>
</dbReference>
<evidence type="ECO:0000259" key="5">
    <source>
        <dbReference type="Pfam" id="PF23414"/>
    </source>
</evidence>
<dbReference type="InterPro" id="IPR019775">
    <property type="entry name" value="WD40_repeat_CS"/>
</dbReference>
<sequence>MTTTNIQNVHGGTGGPGGYGGQSGGSGGVGQGNTFYADQVHVENMYGSSGANADLLPWFAPKALFNADAAAGGPARRACTDNTRIGLISRLKKWARDTSDNSSPIFWLSGMAGTGKSTVAYTLCKHWRKEGRLGASFFCSRNDEKARSRAFIIPTIVRQLLDIHKPFAHSLRDVRIDVIPASAYHVDKLLVKPWSQSIASQPSQQPRSPLVVVIDALDEIEGNDQGPQLIKQIIQAVSASKMRLRGLKFFVTSRPHPRIKEECRSIAGKAMYRMEEIDPKEALEDVRRFVDAELAVLAPDRREVIVTNSSGLFIYAATVVRYVCPPDSMFPPSVIQQRQSLDTLLTAGVSAKVLNSKHGIDSLYDTILTQALTDIGQGAETSKRVLYAVVTTRRPLTVADLAPLVIGDPTEEVDEQAVHNSVRSFYAVLYISPRNKCIYTFHKSFADFILDPGRSRERATAATSYFRDRTHDCFRILNKSLRFNICNLKSSFLLDKDDKGLSKRVKTKIGPELRYACQHWAAHLASVRHDCQKDVQQLSALLLNFHKLKVLFWMEAMNLIKSDCRLAIHLARTWVLQLQVQNAELNEYMAASQRLWASFFQGQVSLSTPHLYVSSLATELALTSAMTLTNWRWHFPGRPSIECKGISLTEDVSSVTFSPDGTHVVSGSFDKTVRIWDTTTGAELTRMEGHSDHVCSVAFSPDGACVVSGSDDKTVRIWDVTTGAEVTKIVGHRYRVCSVAFSPNSVRVVSGSADGTVRIWDATTGTEVTKMEGHHYSVTSVAFSPDSARIVSGSQDKTVRVWDVETGMEVSKMEEHSDTVTAVAFSPNGACFVSGSDDQTMRIGDATTGAEITKMEGHRDSVTSVAFSPDGAYVTSGSLDKTVRIWDVTTGAEVTKLEGHSYSVTSVAFSPDSARIVSGSGDETVRIWDATTGIEMTKMEGHSYCVYSVAFSPDGKHIVSGSGDETVRIWDMKTGAEVTKMEGHSDSVTSVAFSPNGAHVVSGSFNKIVQIWEATTGVEVIKMEGHSMLVTSVAFSPDSTRIVSGSGDETVRIWDVTTGAEVTKMEGHSDRVCSVAFSPDGARVVSGSDDGTVRIWDARTGTEVTKIEGYSYSVTSVAFSPDGARIVSGSDNKTVWIWDATTGAEVTKMEGHSKLVTSVAFSPDGRRVVSGSFDKTVRVWDATMGTEVTRMEQHSDVVTSVAFSPDGAYVASGSYDETIRIWDVRTGAEVAHMQGHSELVRSVAFSPDGTPVVSGSGDKTVEFFQLSDFWIFENGWVVQCGHPNIRLFWYPPELQHTLFFPPCLRLIAKLRQTRLEFHARTLGTGWQQIYHSPRPTSSVS</sequence>
<feature type="region of interest" description="Disordered" evidence="4">
    <location>
        <begin position="1"/>
        <end position="25"/>
    </location>
</feature>
<evidence type="ECO:0000256" key="3">
    <source>
        <dbReference type="PROSITE-ProRule" id="PRU00221"/>
    </source>
</evidence>
<feature type="repeat" description="WD" evidence="3">
    <location>
        <begin position="1233"/>
        <end position="1267"/>
    </location>
</feature>
<reference evidence="7" key="1">
    <citation type="submission" date="2020-05" db="EMBL/GenBank/DDBJ databases">
        <title>Mycena genomes resolve the evolution of fungal bioluminescence.</title>
        <authorList>
            <person name="Tsai I.J."/>
        </authorList>
    </citation>
    <scope>NUCLEOTIDE SEQUENCE</scope>
    <source>
        <strain evidence="7">160909Yilan</strain>
    </source>
</reference>
<dbReference type="EMBL" id="JACAZH010000001">
    <property type="protein sequence ID" value="KAF7377851.1"/>
    <property type="molecule type" value="Genomic_DNA"/>
</dbReference>
<feature type="repeat" description="WD" evidence="3">
    <location>
        <begin position="771"/>
        <end position="812"/>
    </location>
</feature>
<evidence type="ECO:0000313" key="8">
    <source>
        <dbReference type="Proteomes" id="UP000623467"/>
    </source>
</evidence>
<dbReference type="PANTHER" id="PTHR22847">
    <property type="entry name" value="WD40 REPEAT PROTEIN"/>
    <property type="match status" value="1"/>
</dbReference>
<proteinExistence type="predicted"/>
<name>A0A8H6ZJ33_9AGAR</name>
<feature type="repeat" description="WD" evidence="3">
    <location>
        <begin position="813"/>
        <end position="854"/>
    </location>
</feature>
<keyword evidence="8" id="KW-1185">Reference proteome</keyword>
<feature type="compositionally biased region" description="Polar residues" evidence="4">
    <location>
        <begin position="1"/>
        <end position="10"/>
    </location>
</feature>
<organism evidence="7 8">
    <name type="scientific">Mycena sanguinolenta</name>
    <dbReference type="NCBI Taxonomy" id="230812"/>
    <lineage>
        <taxon>Eukaryota</taxon>
        <taxon>Fungi</taxon>
        <taxon>Dikarya</taxon>
        <taxon>Basidiomycota</taxon>
        <taxon>Agaricomycotina</taxon>
        <taxon>Agaricomycetes</taxon>
        <taxon>Agaricomycetidae</taxon>
        <taxon>Agaricales</taxon>
        <taxon>Marasmiineae</taxon>
        <taxon>Mycenaceae</taxon>
        <taxon>Mycena</taxon>
    </lineage>
</organism>
<feature type="repeat" description="WD" evidence="3">
    <location>
        <begin position="897"/>
        <end position="938"/>
    </location>
</feature>
<evidence type="ECO:0000313" key="7">
    <source>
        <dbReference type="EMBL" id="KAF7377851.1"/>
    </source>
</evidence>
<comment type="caution">
    <text evidence="7">The sequence shown here is derived from an EMBL/GenBank/DDBJ whole genome shotgun (WGS) entry which is preliminary data.</text>
</comment>
<dbReference type="Pfam" id="PF25173">
    <property type="entry name" value="Beta-prop_WDR3_1st"/>
    <property type="match status" value="1"/>
</dbReference>
<accession>A0A8H6ZJ33</accession>
<gene>
    <name evidence="7" type="ORF">MSAN_00208600</name>
</gene>
<dbReference type="PROSITE" id="PS00678">
    <property type="entry name" value="WD_REPEATS_1"/>
    <property type="match status" value="12"/>
</dbReference>
<dbReference type="PRINTS" id="PR00320">
    <property type="entry name" value="GPROTEINBRPT"/>
</dbReference>
<feature type="domain" description="Nephrocystin 3-like N-terminal" evidence="6">
    <location>
        <begin position="91"/>
        <end position="254"/>
    </location>
</feature>
<evidence type="ECO:0000256" key="1">
    <source>
        <dbReference type="ARBA" id="ARBA00022574"/>
    </source>
</evidence>
<feature type="repeat" description="WD" evidence="3">
    <location>
        <begin position="1149"/>
        <end position="1190"/>
    </location>
</feature>
<dbReference type="PROSITE" id="PS50082">
    <property type="entry name" value="WD_REPEATS_2"/>
    <property type="match status" value="15"/>
</dbReference>
<dbReference type="SMART" id="SM00320">
    <property type="entry name" value="WD40"/>
    <property type="match status" value="15"/>
</dbReference>
<feature type="repeat" description="WD" evidence="3">
    <location>
        <begin position="939"/>
        <end position="980"/>
    </location>
</feature>
<dbReference type="InterPro" id="IPR018391">
    <property type="entry name" value="PQQ_b-propeller_rpt"/>
</dbReference>
<dbReference type="Proteomes" id="UP000623467">
    <property type="component" value="Unassembled WGS sequence"/>
</dbReference>
<feature type="domain" description="EML-like second beta-propeller" evidence="5">
    <location>
        <begin position="780"/>
        <end position="938"/>
    </location>
</feature>
<dbReference type="InterPro" id="IPR055442">
    <property type="entry name" value="Beta-prop_EML-like_2nd"/>
</dbReference>
<dbReference type="InterPro" id="IPR001680">
    <property type="entry name" value="WD40_rpt"/>
</dbReference>
<dbReference type="Gene3D" id="2.130.10.10">
    <property type="entry name" value="YVTN repeat-like/Quinoprotein amine dehydrogenase"/>
    <property type="match status" value="7"/>
</dbReference>
<evidence type="ECO:0000256" key="2">
    <source>
        <dbReference type="ARBA" id="ARBA00022737"/>
    </source>
</evidence>
<dbReference type="GO" id="GO:1990234">
    <property type="term" value="C:transferase complex"/>
    <property type="evidence" value="ECO:0007669"/>
    <property type="project" value="UniProtKB-ARBA"/>
</dbReference>
<feature type="repeat" description="WD" evidence="3">
    <location>
        <begin position="687"/>
        <end position="728"/>
    </location>
</feature>
<evidence type="ECO:0000259" key="6">
    <source>
        <dbReference type="Pfam" id="PF24883"/>
    </source>
</evidence>
<keyword evidence="1 3" id="KW-0853">WD repeat</keyword>
<dbReference type="OrthoDB" id="538223at2759"/>
<dbReference type="InterPro" id="IPR015943">
    <property type="entry name" value="WD40/YVTN_repeat-like_dom_sf"/>
</dbReference>
<feature type="repeat" description="WD" evidence="3">
    <location>
        <begin position="1065"/>
        <end position="1106"/>
    </location>
</feature>
<dbReference type="Pfam" id="PF00400">
    <property type="entry name" value="WD40"/>
    <property type="match status" value="5"/>
</dbReference>
<feature type="repeat" description="WD" evidence="3">
    <location>
        <begin position="855"/>
        <end position="896"/>
    </location>
</feature>
<feature type="repeat" description="WD" evidence="3">
    <location>
        <begin position="652"/>
        <end position="686"/>
    </location>
</feature>
<dbReference type="InterPro" id="IPR027417">
    <property type="entry name" value="P-loop_NTPase"/>
</dbReference>
<evidence type="ECO:0000256" key="4">
    <source>
        <dbReference type="SAM" id="MobiDB-lite"/>
    </source>
</evidence>
<feature type="compositionally biased region" description="Gly residues" evidence="4">
    <location>
        <begin position="11"/>
        <end position="25"/>
    </location>
</feature>
<feature type="repeat" description="WD" evidence="3">
    <location>
        <begin position="981"/>
        <end position="1022"/>
    </location>
</feature>
<dbReference type="InterPro" id="IPR036322">
    <property type="entry name" value="WD40_repeat_dom_sf"/>
</dbReference>
<dbReference type="SUPFAM" id="SSF50978">
    <property type="entry name" value="WD40 repeat-like"/>
    <property type="match status" value="2"/>
</dbReference>
<dbReference type="PROSITE" id="PS50294">
    <property type="entry name" value="WD_REPEATS_REGION"/>
    <property type="match status" value="15"/>
</dbReference>
<dbReference type="SMART" id="SM00564">
    <property type="entry name" value="PQQ"/>
    <property type="match status" value="6"/>
</dbReference>
<dbReference type="Gene3D" id="3.40.50.300">
    <property type="entry name" value="P-loop containing nucleotide triphosphate hydrolases"/>
    <property type="match status" value="1"/>
</dbReference>
<dbReference type="Pfam" id="PF24883">
    <property type="entry name" value="NPHP3_N"/>
    <property type="match status" value="1"/>
</dbReference>
<dbReference type="SUPFAM" id="SSF52540">
    <property type="entry name" value="P-loop containing nucleoside triphosphate hydrolases"/>
    <property type="match status" value="1"/>
</dbReference>
<dbReference type="PANTHER" id="PTHR22847:SF637">
    <property type="entry name" value="WD REPEAT DOMAIN 5B"/>
    <property type="match status" value="1"/>
</dbReference>
<keyword evidence="2" id="KW-0677">Repeat</keyword>
<feature type="repeat" description="WD" evidence="3">
    <location>
        <begin position="729"/>
        <end position="770"/>
    </location>
</feature>